<dbReference type="EMBL" id="JASCZI010091567">
    <property type="protein sequence ID" value="MED6150703.1"/>
    <property type="molecule type" value="Genomic_DNA"/>
</dbReference>
<name>A0ABU6TST6_9FABA</name>
<accession>A0ABU6TST6</accession>
<feature type="non-terminal residue" evidence="2">
    <location>
        <position position="76"/>
    </location>
</feature>
<sequence>MAARAIGRRGARGDNQEGEPAANESVNLHNMNESWHITGALNTQRERVLLPRRCAFMMPPPVPLIPFIRQGGFEHA</sequence>
<comment type="caution">
    <text evidence="2">The sequence shown here is derived from an EMBL/GenBank/DDBJ whole genome shotgun (WGS) entry which is preliminary data.</text>
</comment>
<evidence type="ECO:0000256" key="1">
    <source>
        <dbReference type="SAM" id="MobiDB-lite"/>
    </source>
</evidence>
<dbReference type="Proteomes" id="UP001341840">
    <property type="component" value="Unassembled WGS sequence"/>
</dbReference>
<organism evidence="2 3">
    <name type="scientific">Stylosanthes scabra</name>
    <dbReference type="NCBI Taxonomy" id="79078"/>
    <lineage>
        <taxon>Eukaryota</taxon>
        <taxon>Viridiplantae</taxon>
        <taxon>Streptophyta</taxon>
        <taxon>Embryophyta</taxon>
        <taxon>Tracheophyta</taxon>
        <taxon>Spermatophyta</taxon>
        <taxon>Magnoliopsida</taxon>
        <taxon>eudicotyledons</taxon>
        <taxon>Gunneridae</taxon>
        <taxon>Pentapetalae</taxon>
        <taxon>rosids</taxon>
        <taxon>fabids</taxon>
        <taxon>Fabales</taxon>
        <taxon>Fabaceae</taxon>
        <taxon>Papilionoideae</taxon>
        <taxon>50 kb inversion clade</taxon>
        <taxon>dalbergioids sensu lato</taxon>
        <taxon>Dalbergieae</taxon>
        <taxon>Pterocarpus clade</taxon>
        <taxon>Stylosanthes</taxon>
    </lineage>
</organism>
<evidence type="ECO:0000313" key="3">
    <source>
        <dbReference type="Proteomes" id="UP001341840"/>
    </source>
</evidence>
<proteinExistence type="predicted"/>
<evidence type="ECO:0000313" key="2">
    <source>
        <dbReference type="EMBL" id="MED6150703.1"/>
    </source>
</evidence>
<feature type="region of interest" description="Disordered" evidence="1">
    <location>
        <begin position="1"/>
        <end position="29"/>
    </location>
</feature>
<reference evidence="2 3" key="1">
    <citation type="journal article" date="2023" name="Plants (Basel)">
        <title>Bridging the Gap: Combining Genomics and Transcriptomics Approaches to Understand Stylosanthes scabra, an Orphan Legume from the Brazilian Caatinga.</title>
        <authorList>
            <person name="Ferreira-Neto J.R.C."/>
            <person name="da Silva M.D."/>
            <person name="Binneck E."/>
            <person name="de Melo N.F."/>
            <person name="da Silva R.H."/>
            <person name="de Melo A.L.T.M."/>
            <person name="Pandolfi V."/>
            <person name="Bustamante F.O."/>
            <person name="Brasileiro-Vidal A.C."/>
            <person name="Benko-Iseppon A.M."/>
        </authorList>
    </citation>
    <scope>NUCLEOTIDE SEQUENCE [LARGE SCALE GENOMIC DNA]</scope>
    <source>
        <tissue evidence="2">Leaves</tissue>
    </source>
</reference>
<keyword evidence="3" id="KW-1185">Reference proteome</keyword>
<gene>
    <name evidence="2" type="ORF">PIB30_075023</name>
</gene>
<protein>
    <submittedName>
        <fullName evidence="2">Uncharacterized protein</fullName>
    </submittedName>
</protein>
<feature type="compositionally biased region" description="Basic residues" evidence="1">
    <location>
        <begin position="1"/>
        <end position="10"/>
    </location>
</feature>